<feature type="domain" description="ABC transporter" evidence="1">
    <location>
        <begin position="7"/>
        <end position="40"/>
    </location>
</feature>
<dbReference type="EMBL" id="DVIQ01000014">
    <property type="protein sequence ID" value="HIS30375.1"/>
    <property type="molecule type" value="Genomic_DNA"/>
</dbReference>
<evidence type="ECO:0000259" key="1">
    <source>
        <dbReference type="Pfam" id="PF00005"/>
    </source>
</evidence>
<dbReference type="AlphaFoldDB" id="A0A9D1ER08"/>
<dbReference type="Pfam" id="PF00005">
    <property type="entry name" value="ABC_tran"/>
    <property type="match status" value="1"/>
</dbReference>
<dbReference type="GO" id="GO:0015421">
    <property type="term" value="F:ABC-type oligopeptide transporter activity"/>
    <property type="evidence" value="ECO:0007669"/>
    <property type="project" value="TreeGrafter"/>
</dbReference>
<keyword evidence="2" id="KW-0067">ATP-binding</keyword>
<dbReference type="InterPro" id="IPR039421">
    <property type="entry name" value="Type_1_exporter"/>
</dbReference>
<accession>A0A9D1ER08</accession>
<sequence>MYKDYDQSGIEISGGEAQKIALARALCKDAPFILLDEPTAALDPVSEYEVYSNFNTISGDKTTVYISHRLASCRFCNKIVVFDGGRIVQHGSHEELLSDLNGKYYELWNAQAQYYTA</sequence>
<dbReference type="GO" id="GO:0016887">
    <property type="term" value="F:ATP hydrolysis activity"/>
    <property type="evidence" value="ECO:0007669"/>
    <property type="project" value="InterPro"/>
</dbReference>
<protein>
    <submittedName>
        <fullName evidence="2">ATP-binding cassette domain-containing protein</fullName>
    </submittedName>
</protein>
<proteinExistence type="predicted"/>
<dbReference type="GO" id="GO:0005524">
    <property type="term" value="F:ATP binding"/>
    <property type="evidence" value="ECO:0007669"/>
    <property type="project" value="UniProtKB-KW"/>
</dbReference>
<dbReference type="SUPFAM" id="SSF52540">
    <property type="entry name" value="P-loop containing nucleoside triphosphate hydrolases"/>
    <property type="match status" value="1"/>
</dbReference>
<dbReference type="PANTHER" id="PTHR43394:SF1">
    <property type="entry name" value="ATP-BINDING CASSETTE SUB-FAMILY B MEMBER 10, MITOCHONDRIAL"/>
    <property type="match status" value="1"/>
</dbReference>
<dbReference type="PANTHER" id="PTHR43394">
    <property type="entry name" value="ATP-DEPENDENT PERMEASE MDL1, MITOCHONDRIAL"/>
    <property type="match status" value="1"/>
</dbReference>
<organism evidence="2 3">
    <name type="scientific">Candidatus Limivivens intestinipullorum</name>
    <dbReference type="NCBI Taxonomy" id="2840858"/>
    <lineage>
        <taxon>Bacteria</taxon>
        <taxon>Bacillati</taxon>
        <taxon>Bacillota</taxon>
        <taxon>Clostridia</taxon>
        <taxon>Lachnospirales</taxon>
        <taxon>Lachnospiraceae</taxon>
        <taxon>Lachnospiraceae incertae sedis</taxon>
        <taxon>Candidatus Limivivens</taxon>
    </lineage>
</organism>
<dbReference type="InterPro" id="IPR027417">
    <property type="entry name" value="P-loop_NTPase"/>
</dbReference>
<dbReference type="Gene3D" id="3.40.50.300">
    <property type="entry name" value="P-loop containing nucleotide triphosphate hydrolases"/>
    <property type="match status" value="1"/>
</dbReference>
<reference evidence="2" key="2">
    <citation type="journal article" date="2021" name="PeerJ">
        <title>Extensive microbial diversity within the chicken gut microbiome revealed by metagenomics and culture.</title>
        <authorList>
            <person name="Gilroy R."/>
            <person name="Ravi A."/>
            <person name="Getino M."/>
            <person name="Pursley I."/>
            <person name="Horton D.L."/>
            <person name="Alikhan N.F."/>
            <person name="Baker D."/>
            <person name="Gharbi K."/>
            <person name="Hall N."/>
            <person name="Watson M."/>
            <person name="Adriaenssens E.M."/>
            <person name="Foster-Nyarko E."/>
            <person name="Jarju S."/>
            <person name="Secka A."/>
            <person name="Antonio M."/>
            <person name="Oren A."/>
            <person name="Chaudhuri R.R."/>
            <person name="La Ragione R."/>
            <person name="Hildebrand F."/>
            <person name="Pallen M.J."/>
        </authorList>
    </citation>
    <scope>NUCLEOTIDE SEQUENCE</scope>
    <source>
        <strain evidence="2">CHK190-19873</strain>
    </source>
</reference>
<dbReference type="Proteomes" id="UP000823935">
    <property type="component" value="Unassembled WGS sequence"/>
</dbReference>
<name>A0A9D1ER08_9FIRM</name>
<gene>
    <name evidence="2" type="ORF">IAB44_02335</name>
</gene>
<comment type="caution">
    <text evidence="2">The sequence shown here is derived from an EMBL/GenBank/DDBJ whole genome shotgun (WGS) entry which is preliminary data.</text>
</comment>
<keyword evidence="2" id="KW-0547">Nucleotide-binding</keyword>
<dbReference type="InterPro" id="IPR003439">
    <property type="entry name" value="ABC_transporter-like_ATP-bd"/>
</dbReference>
<evidence type="ECO:0000313" key="3">
    <source>
        <dbReference type="Proteomes" id="UP000823935"/>
    </source>
</evidence>
<reference evidence="2" key="1">
    <citation type="submission" date="2020-10" db="EMBL/GenBank/DDBJ databases">
        <authorList>
            <person name="Gilroy R."/>
        </authorList>
    </citation>
    <scope>NUCLEOTIDE SEQUENCE</scope>
    <source>
        <strain evidence="2">CHK190-19873</strain>
    </source>
</reference>
<evidence type="ECO:0000313" key="2">
    <source>
        <dbReference type="EMBL" id="HIS30375.1"/>
    </source>
</evidence>